<evidence type="ECO:0000259" key="3">
    <source>
        <dbReference type="PROSITE" id="PS50202"/>
    </source>
</evidence>
<dbReference type="OrthoDB" id="264603at2759"/>
<dbReference type="InterPro" id="IPR000535">
    <property type="entry name" value="MSP_dom"/>
</dbReference>
<keyword evidence="5" id="KW-1185">Reference proteome</keyword>
<evidence type="ECO:0000256" key="2">
    <source>
        <dbReference type="SAM" id="MobiDB-lite"/>
    </source>
</evidence>
<evidence type="ECO:0000313" key="5">
    <source>
        <dbReference type="Proteomes" id="UP000031036"/>
    </source>
</evidence>
<dbReference type="PROSITE" id="PS50202">
    <property type="entry name" value="MSP"/>
    <property type="match status" value="1"/>
</dbReference>
<proteinExistence type="predicted"/>
<dbReference type="SUPFAM" id="SSF49354">
    <property type="entry name" value="PapD-like"/>
    <property type="match status" value="1"/>
</dbReference>
<sequence>MDRQRTQRVKLASSVKERNFQLTIEPNDKLVFTGDVMGEIRLSMKLTNNSDCRQAFKVKCTRNDLFRIRPATGILEYGKSAYITVTYRCPQNNLVPESGRHHFGVYHIPAPEGATCASVWAEHYGPPQGELRMKVFFERSDSSSKKNEANENVKETSRKYSTV</sequence>
<keyword evidence="1" id="KW-0206">Cytoskeleton</keyword>
<dbReference type="PANTHER" id="PTHR21513">
    <property type="entry name" value="MAJOR SPERM PROTEIN"/>
    <property type="match status" value="1"/>
</dbReference>
<dbReference type="EMBL" id="JPKZ01001912">
    <property type="protein sequence ID" value="KHN79474.1"/>
    <property type="molecule type" value="Genomic_DNA"/>
</dbReference>
<dbReference type="InterPro" id="IPR013783">
    <property type="entry name" value="Ig-like_fold"/>
</dbReference>
<comment type="caution">
    <text evidence="4">The sequence shown here is derived from an EMBL/GenBank/DDBJ whole genome shotgun (WGS) entry which is preliminary data.</text>
</comment>
<dbReference type="OMA" id="EYGKSAY"/>
<dbReference type="Gene3D" id="2.60.40.10">
    <property type="entry name" value="Immunoglobulins"/>
    <property type="match status" value="1"/>
</dbReference>
<dbReference type="STRING" id="6265.A0A0B2VDC8"/>
<accession>A0A0B2VDC8</accession>
<keyword evidence="1" id="KW-0963">Cytoplasm</keyword>
<feature type="domain" description="MSP" evidence="3">
    <location>
        <begin position="21"/>
        <end position="138"/>
    </location>
</feature>
<dbReference type="Pfam" id="PF00635">
    <property type="entry name" value="Motile_Sperm"/>
    <property type="match status" value="1"/>
</dbReference>
<reference evidence="4 5" key="1">
    <citation type="submission" date="2014-11" db="EMBL/GenBank/DDBJ databases">
        <title>Genetic blueprint of the zoonotic pathogen Toxocara canis.</title>
        <authorList>
            <person name="Zhu X.-Q."/>
            <person name="Korhonen P.K."/>
            <person name="Cai H."/>
            <person name="Young N.D."/>
            <person name="Nejsum P."/>
            <person name="von Samson-Himmelstjerna G."/>
            <person name="Boag P.R."/>
            <person name="Tan P."/>
            <person name="Li Q."/>
            <person name="Min J."/>
            <person name="Yang Y."/>
            <person name="Wang X."/>
            <person name="Fang X."/>
            <person name="Hall R.S."/>
            <person name="Hofmann A."/>
            <person name="Sternberg P.W."/>
            <person name="Jex A.R."/>
            <person name="Gasser R.B."/>
        </authorList>
    </citation>
    <scope>NUCLEOTIDE SEQUENCE [LARGE SCALE GENOMIC DNA]</scope>
    <source>
        <strain evidence="4">PN_DK_2014</strain>
    </source>
</reference>
<dbReference type="InterPro" id="IPR008962">
    <property type="entry name" value="PapD-like_sf"/>
</dbReference>
<dbReference type="AlphaFoldDB" id="A0A0B2VDC8"/>
<organism evidence="4 5">
    <name type="scientific">Toxocara canis</name>
    <name type="common">Canine roundworm</name>
    <dbReference type="NCBI Taxonomy" id="6265"/>
    <lineage>
        <taxon>Eukaryota</taxon>
        <taxon>Metazoa</taxon>
        <taxon>Ecdysozoa</taxon>
        <taxon>Nematoda</taxon>
        <taxon>Chromadorea</taxon>
        <taxon>Rhabditida</taxon>
        <taxon>Spirurina</taxon>
        <taxon>Ascaridomorpha</taxon>
        <taxon>Ascaridoidea</taxon>
        <taxon>Toxocaridae</taxon>
        <taxon>Toxocara</taxon>
    </lineage>
</organism>
<evidence type="ECO:0000256" key="1">
    <source>
        <dbReference type="RuleBase" id="RU003425"/>
    </source>
</evidence>
<feature type="region of interest" description="Disordered" evidence="2">
    <location>
        <begin position="140"/>
        <end position="163"/>
    </location>
</feature>
<protein>
    <recommendedName>
        <fullName evidence="1">Major sperm protein</fullName>
    </recommendedName>
</protein>
<dbReference type="Proteomes" id="UP000031036">
    <property type="component" value="Unassembled WGS sequence"/>
</dbReference>
<gene>
    <name evidence="4" type="ORF">Tcan_04704</name>
</gene>
<evidence type="ECO:0000313" key="4">
    <source>
        <dbReference type="EMBL" id="KHN79474.1"/>
    </source>
</evidence>
<dbReference type="PANTHER" id="PTHR21513:SF27">
    <property type="entry name" value="MAJOR SPERM PROTEIN"/>
    <property type="match status" value="1"/>
</dbReference>
<name>A0A0B2VDC8_TOXCA</name>
<comment type="function">
    <text evidence="1">Central component in molecular interactions underlying sperm crawling. Forms an extensive filament system that extends from sperm villipoda, along the leading edge of the pseudopod.</text>
</comment>